<keyword evidence="4" id="KW-0548">Nucleotidyltransferase</keyword>
<evidence type="ECO:0000256" key="2">
    <source>
        <dbReference type="ARBA" id="ARBA00022676"/>
    </source>
</evidence>
<sequence>MSLRKLAVTIRNCSYIGDLSQNYKTQDALRIYSQQTIVYEGLNQALRSRKLDILLHYRGFIADMYQGIQTLRREQQHQHTDVTSTFYYRGQRMHVEELELVRQNKYLSINTFFSTSTNPEVAELFMPPLDQNVVQSVLFKLHVNTANEIQPFADIKTCSSFPDEDETLFIPGTIFLINKPWDIFYYIHQGWGLALLKKKETKSLDLALKQLGKALCCLPEPSTCVDKIRRQQCHECYALGYAIIGSIYREMQEYPRSKESYDEALRHCSELPQDHPYVYYLYIPFGKTLRIMKEYNQAIDYHTQGLNFIKKEYIFGHYALARAHRALGLDYAEICQYELALKYLKEAFAIYNTMEWTNLLPARKQKMAEEIERIQNNLAMPVLAQQSEKNRKRKTSKI</sequence>
<dbReference type="InterPro" id="IPR000768">
    <property type="entry name" value="ART"/>
</dbReference>
<name>A0A820K3T2_9BILA</name>
<comment type="catalytic activity">
    <reaction evidence="5 6">
        <text>L-arginyl-[protein] + NAD(+) = N(omega)-(ADP-D-ribosyl)-L-arginyl-[protein] + nicotinamide + H(+)</text>
        <dbReference type="Rhea" id="RHEA:19149"/>
        <dbReference type="Rhea" id="RHEA-COMP:10532"/>
        <dbReference type="Rhea" id="RHEA-COMP:15087"/>
        <dbReference type="ChEBI" id="CHEBI:15378"/>
        <dbReference type="ChEBI" id="CHEBI:17154"/>
        <dbReference type="ChEBI" id="CHEBI:29965"/>
        <dbReference type="ChEBI" id="CHEBI:57540"/>
        <dbReference type="ChEBI" id="CHEBI:142554"/>
        <dbReference type="EC" id="2.4.2.31"/>
    </reaction>
</comment>
<evidence type="ECO:0000313" key="8">
    <source>
        <dbReference type="Proteomes" id="UP000663851"/>
    </source>
</evidence>
<evidence type="ECO:0000256" key="5">
    <source>
        <dbReference type="ARBA" id="ARBA00047597"/>
    </source>
</evidence>
<dbReference type="InterPro" id="IPR011990">
    <property type="entry name" value="TPR-like_helical_dom_sf"/>
</dbReference>
<dbReference type="GO" id="GO:0016779">
    <property type="term" value="F:nucleotidyltransferase activity"/>
    <property type="evidence" value="ECO:0007669"/>
    <property type="project" value="UniProtKB-KW"/>
</dbReference>
<protein>
    <recommendedName>
        <fullName evidence="6">NAD(P)(+)--arginine ADP-ribosyltransferase</fullName>
        <ecNumber evidence="6">2.4.2.31</ecNumber>
    </recommendedName>
    <alternativeName>
        <fullName evidence="6">Mono(ADP-ribosyl)transferase</fullName>
    </alternativeName>
</protein>
<dbReference type="SMART" id="SM00028">
    <property type="entry name" value="TPR"/>
    <property type="match status" value="3"/>
</dbReference>
<organism evidence="7 8">
    <name type="scientific">Rotaria socialis</name>
    <dbReference type="NCBI Taxonomy" id="392032"/>
    <lineage>
        <taxon>Eukaryota</taxon>
        <taxon>Metazoa</taxon>
        <taxon>Spiralia</taxon>
        <taxon>Gnathifera</taxon>
        <taxon>Rotifera</taxon>
        <taxon>Eurotatoria</taxon>
        <taxon>Bdelloidea</taxon>
        <taxon>Philodinida</taxon>
        <taxon>Philodinidae</taxon>
        <taxon>Rotaria</taxon>
    </lineage>
</organism>
<dbReference type="Gene3D" id="3.90.176.10">
    <property type="entry name" value="Toxin ADP-ribosyltransferase, Chain A, domain 1"/>
    <property type="match status" value="1"/>
</dbReference>
<dbReference type="Pfam" id="PF13424">
    <property type="entry name" value="TPR_12"/>
    <property type="match status" value="1"/>
</dbReference>
<evidence type="ECO:0000256" key="1">
    <source>
        <dbReference type="ARBA" id="ARBA00009558"/>
    </source>
</evidence>
<keyword evidence="3 6" id="KW-0808">Transferase</keyword>
<dbReference type="PROSITE" id="PS51996">
    <property type="entry name" value="TR_MART"/>
    <property type="match status" value="1"/>
</dbReference>
<dbReference type="InterPro" id="IPR019734">
    <property type="entry name" value="TPR_rpt"/>
</dbReference>
<dbReference type="Proteomes" id="UP000663851">
    <property type="component" value="Unassembled WGS sequence"/>
</dbReference>
<gene>
    <name evidence="7" type="ORF">HFQ381_LOCUS15456</name>
</gene>
<dbReference type="EC" id="2.4.2.31" evidence="6"/>
<comment type="caution">
    <text evidence="7">The sequence shown here is derived from an EMBL/GenBank/DDBJ whole genome shotgun (WGS) entry which is preliminary data.</text>
</comment>
<dbReference type="GO" id="GO:0106274">
    <property type="term" value="F:NAD+-protein-arginine ADP-ribosyltransferase activity"/>
    <property type="evidence" value="ECO:0007669"/>
    <property type="project" value="UniProtKB-EC"/>
</dbReference>
<dbReference type="EMBL" id="CAJOBO010001050">
    <property type="protein sequence ID" value="CAF4331053.1"/>
    <property type="molecule type" value="Genomic_DNA"/>
</dbReference>
<dbReference type="Pfam" id="PF01129">
    <property type="entry name" value="ART"/>
    <property type="match status" value="1"/>
</dbReference>
<keyword evidence="6" id="KW-0520">NAD</keyword>
<evidence type="ECO:0000256" key="3">
    <source>
        <dbReference type="ARBA" id="ARBA00022679"/>
    </source>
</evidence>
<evidence type="ECO:0000256" key="4">
    <source>
        <dbReference type="ARBA" id="ARBA00022695"/>
    </source>
</evidence>
<dbReference type="AlphaFoldDB" id="A0A820K3T2"/>
<keyword evidence="6" id="KW-0521">NADP</keyword>
<dbReference type="Gene3D" id="1.25.40.10">
    <property type="entry name" value="Tetratricopeptide repeat domain"/>
    <property type="match status" value="1"/>
</dbReference>
<dbReference type="SUPFAM" id="SSF56399">
    <property type="entry name" value="ADP-ribosylation"/>
    <property type="match status" value="1"/>
</dbReference>
<proteinExistence type="inferred from homology"/>
<evidence type="ECO:0000313" key="7">
    <source>
        <dbReference type="EMBL" id="CAF4331053.1"/>
    </source>
</evidence>
<evidence type="ECO:0000256" key="6">
    <source>
        <dbReference type="RuleBase" id="RU361228"/>
    </source>
</evidence>
<keyword evidence="2 6" id="KW-0328">Glycosyltransferase</keyword>
<accession>A0A820K3T2</accession>
<reference evidence="7" key="1">
    <citation type="submission" date="2021-02" db="EMBL/GenBank/DDBJ databases">
        <authorList>
            <person name="Nowell W R."/>
        </authorList>
    </citation>
    <scope>NUCLEOTIDE SEQUENCE</scope>
</reference>
<comment type="similarity">
    <text evidence="1 6">Belongs to the Arg-specific ADP-ribosyltransferase family.</text>
</comment>
<dbReference type="SUPFAM" id="SSF48452">
    <property type="entry name" value="TPR-like"/>
    <property type="match status" value="1"/>
</dbReference>